<accession>A0ABS8UBC7</accession>
<evidence type="ECO:0000313" key="3">
    <source>
        <dbReference type="EMBL" id="MCD9096793.1"/>
    </source>
</evidence>
<name>A0ABS8UBC7_9GAMM</name>
<organism evidence="3 4">
    <name type="scientific">Luteimonas fraxinea</name>
    <dbReference type="NCBI Taxonomy" id="2901869"/>
    <lineage>
        <taxon>Bacteria</taxon>
        <taxon>Pseudomonadati</taxon>
        <taxon>Pseudomonadota</taxon>
        <taxon>Gammaproteobacteria</taxon>
        <taxon>Lysobacterales</taxon>
        <taxon>Lysobacteraceae</taxon>
        <taxon>Luteimonas</taxon>
    </lineage>
</organism>
<evidence type="ECO:0000256" key="1">
    <source>
        <dbReference type="SAM" id="MobiDB-lite"/>
    </source>
</evidence>
<dbReference type="RefSeq" id="WP_232135705.1">
    <property type="nucleotide sequence ID" value="NZ_JAJQKU010000002.1"/>
</dbReference>
<comment type="caution">
    <text evidence="3">The sequence shown here is derived from an EMBL/GenBank/DDBJ whole genome shotgun (WGS) entry which is preliminary data.</text>
</comment>
<feature type="region of interest" description="Disordered" evidence="1">
    <location>
        <begin position="81"/>
        <end position="128"/>
    </location>
</feature>
<dbReference type="Pfam" id="PF26642">
    <property type="entry name" value="XAC0095_dom"/>
    <property type="match status" value="1"/>
</dbReference>
<reference evidence="3" key="1">
    <citation type="submission" date="2021-12" db="EMBL/GenBank/DDBJ databases">
        <authorList>
            <person name="Ulrich A."/>
        </authorList>
    </citation>
    <scope>NUCLEOTIDE SEQUENCE</scope>
    <source>
        <strain evidence="3">A1P009</strain>
    </source>
</reference>
<dbReference type="NCBIfam" id="NF047335">
    <property type="entry name" value="T3SS_XAC0095"/>
    <property type="match status" value="1"/>
</dbReference>
<evidence type="ECO:0000313" key="4">
    <source>
        <dbReference type="Proteomes" id="UP001430360"/>
    </source>
</evidence>
<dbReference type="EMBL" id="JAJQKU010000002">
    <property type="protein sequence ID" value="MCD9096793.1"/>
    <property type="molecule type" value="Genomic_DNA"/>
</dbReference>
<sequence>MSKFETEDRGALGYFLSEDGQSRLRKLHQHIEFLSRLAEPRVDEEEDGPEIDHPALAGCMDLLAEQVQLVLDTVSWPARLQAKGKRGDDQDEADDDHDDHDDDDSDEDEAEDVDVDASDDVEEAVATEPGGAKYLVGMTLRQIDEATNLLDMLVAQGDLLHLSGTSGTEFTDNTIAIAGASIFDSAQVLQALHRQVISQYLTDRPAARPRVRETPPLYNVHVTATAKPQGEHRAH</sequence>
<reference evidence="3" key="2">
    <citation type="journal article" date="2022" name="Syst. Appl. Microbiol.">
        <title>Physiological and genomic characterisation of Luteimonas fraxinea sp. nov., a bacterial species associated with trees tolerant to ash dieback.</title>
        <authorList>
            <person name="Ulrich K."/>
            <person name="Becker R."/>
            <person name="Behrendt U."/>
            <person name="Kube M."/>
            <person name="Schneck V."/>
            <person name="Ulrich A."/>
        </authorList>
    </citation>
    <scope>NUCLEOTIDE SEQUENCE</scope>
    <source>
        <strain evidence="3">A1P009</strain>
    </source>
</reference>
<protein>
    <recommendedName>
        <fullName evidence="2">XAC0095-like domain-containing protein</fullName>
    </recommendedName>
</protein>
<evidence type="ECO:0000259" key="2">
    <source>
        <dbReference type="Pfam" id="PF26642"/>
    </source>
</evidence>
<keyword evidence="4" id="KW-1185">Reference proteome</keyword>
<feature type="domain" description="XAC0095-like" evidence="2">
    <location>
        <begin position="12"/>
        <end position="76"/>
    </location>
</feature>
<feature type="compositionally biased region" description="Acidic residues" evidence="1">
    <location>
        <begin position="89"/>
        <end position="125"/>
    </location>
</feature>
<dbReference type="InterPro" id="IPR058099">
    <property type="entry name" value="T3SS_XAC0095_dom"/>
</dbReference>
<dbReference type="Proteomes" id="UP001430360">
    <property type="component" value="Unassembled WGS sequence"/>
</dbReference>
<proteinExistence type="predicted"/>
<gene>
    <name evidence="3" type="ORF">LTT95_07535</name>
</gene>